<keyword evidence="3" id="KW-1185">Reference proteome</keyword>
<feature type="compositionally biased region" description="Polar residues" evidence="1">
    <location>
        <begin position="225"/>
        <end position="243"/>
    </location>
</feature>
<accession>A0A6A6DP46</accession>
<organism evidence="2 3">
    <name type="scientific">Zopfia rhizophila CBS 207.26</name>
    <dbReference type="NCBI Taxonomy" id="1314779"/>
    <lineage>
        <taxon>Eukaryota</taxon>
        <taxon>Fungi</taxon>
        <taxon>Dikarya</taxon>
        <taxon>Ascomycota</taxon>
        <taxon>Pezizomycotina</taxon>
        <taxon>Dothideomycetes</taxon>
        <taxon>Dothideomycetes incertae sedis</taxon>
        <taxon>Zopfiaceae</taxon>
        <taxon>Zopfia</taxon>
    </lineage>
</organism>
<feature type="compositionally biased region" description="Pro residues" evidence="1">
    <location>
        <begin position="151"/>
        <end position="160"/>
    </location>
</feature>
<name>A0A6A6DP46_9PEZI</name>
<dbReference type="Proteomes" id="UP000800200">
    <property type="component" value="Unassembled WGS sequence"/>
</dbReference>
<evidence type="ECO:0000313" key="3">
    <source>
        <dbReference type="Proteomes" id="UP000800200"/>
    </source>
</evidence>
<dbReference type="AlphaFoldDB" id="A0A6A6DP46"/>
<feature type="compositionally biased region" description="Basic and acidic residues" evidence="1">
    <location>
        <begin position="198"/>
        <end position="207"/>
    </location>
</feature>
<feature type="region of interest" description="Disordered" evidence="1">
    <location>
        <begin position="146"/>
        <end position="166"/>
    </location>
</feature>
<sequence>MALAMRRMLASCNRYFLVVHEIPVISTIISLSRNLISRPFPLYEAMRSLFALLDADNDEPFLSYTRTRIKEEEFISLGKTFLSALAVAEPEDLEEICSKLLPHKLSFDRTLDPPTPAWKISQATRGEPLSPPDFAEDLQLSEAFFAESSPPSHPTGPAPQPTIAETPSDRDLFAAYTTLEDLFPIHGTAEQGASVHSETQDHTEVPTESRSTPPESHIPKPPGFQNMSGVPNITRNTVGGSNVGNRLSILALSSTVPY</sequence>
<proteinExistence type="predicted"/>
<feature type="region of interest" description="Disordered" evidence="1">
    <location>
        <begin position="190"/>
        <end position="243"/>
    </location>
</feature>
<dbReference type="OrthoDB" id="3792217at2759"/>
<reference evidence="2" key="1">
    <citation type="journal article" date="2020" name="Stud. Mycol.">
        <title>101 Dothideomycetes genomes: a test case for predicting lifestyles and emergence of pathogens.</title>
        <authorList>
            <person name="Haridas S."/>
            <person name="Albert R."/>
            <person name="Binder M."/>
            <person name="Bloem J."/>
            <person name="Labutti K."/>
            <person name="Salamov A."/>
            <person name="Andreopoulos B."/>
            <person name="Baker S."/>
            <person name="Barry K."/>
            <person name="Bills G."/>
            <person name="Bluhm B."/>
            <person name="Cannon C."/>
            <person name="Castanera R."/>
            <person name="Culley D."/>
            <person name="Daum C."/>
            <person name="Ezra D."/>
            <person name="Gonzalez J."/>
            <person name="Henrissat B."/>
            <person name="Kuo A."/>
            <person name="Liang C."/>
            <person name="Lipzen A."/>
            <person name="Lutzoni F."/>
            <person name="Magnuson J."/>
            <person name="Mondo S."/>
            <person name="Nolan M."/>
            <person name="Ohm R."/>
            <person name="Pangilinan J."/>
            <person name="Park H.-J."/>
            <person name="Ramirez L."/>
            <person name="Alfaro M."/>
            <person name="Sun H."/>
            <person name="Tritt A."/>
            <person name="Yoshinaga Y."/>
            <person name="Zwiers L.-H."/>
            <person name="Turgeon B."/>
            <person name="Goodwin S."/>
            <person name="Spatafora J."/>
            <person name="Crous P."/>
            <person name="Grigoriev I."/>
        </authorList>
    </citation>
    <scope>NUCLEOTIDE SEQUENCE</scope>
    <source>
        <strain evidence="2">CBS 207.26</strain>
    </source>
</reference>
<gene>
    <name evidence="2" type="ORF">K469DRAFT_753141</name>
</gene>
<dbReference type="EMBL" id="ML994656">
    <property type="protein sequence ID" value="KAF2180785.1"/>
    <property type="molecule type" value="Genomic_DNA"/>
</dbReference>
<evidence type="ECO:0000313" key="2">
    <source>
        <dbReference type="EMBL" id="KAF2180785.1"/>
    </source>
</evidence>
<protein>
    <submittedName>
        <fullName evidence="2">Uncharacterized protein</fullName>
    </submittedName>
</protein>
<evidence type="ECO:0000256" key="1">
    <source>
        <dbReference type="SAM" id="MobiDB-lite"/>
    </source>
</evidence>